<dbReference type="NCBIfam" id="TIGR01141">
    <property type="entry name" value="hisC"/>
    <property type="match status" value="1"/>
</dbReference>
<keyword evidence="6 9" id="KW-0808">Transferase</keyword>
<keyword evidence="12" id="KW-1185">Reference proteome</keyword>
<dbReference type="GO" id="GO:0004400">
    <property type="term" value="F:histidinol-phosphate transaminase activity"/>
    <property type="evidence" value="ECO:0007669"/>
    <property type="project" value="UniProtKB-EC"/>
</dbReference>
<dbReference type="InterPro" id="IPR004839">
    <property type="entry name" value="Aminotransferase_I/II_large"/>
</dbReference>
<dbReference type="EMBL" id="JBHRVA010000002">
    <property type="protein sequence ID" value="MFC3301793.1"/>
    <property type="molecule type" value="Genomic_DNA"/>
</dbReference>
<evidence type="ECO:0000256" key="1">
    <source>
        <dbReference type="ARBA" id="ARBA00001933"/>
    </source>
</evidence>
<feature type="domain" description="Aminotransferase class I/classII large" evidence="10">
    <location>
        <begin position="28"/>
        <end position="357"/>
    </location>
</feature>
<dbReference type="SUPFAM" id="SSF53383">
    <property type="entry name" value="PLP-dependent transferases"/>
    <property type="match status" value="1"/>
</dbReference>
<evidence type="ECO:0000256" key="6">
    <source>
        <dbReference type="ARBA" id="ARBA00022679"/>
    </source>
</evidence>
<keyword evidence="9" id="KW-0028">Amino-acid biosynthesis</keyword>
<evidence type="ECO:0000313" key="11">
    <source>
        <dbReference type="EMBL" id="MFC3301793.1"/>
    </source>
</evidence>
<dbReference type="Pfam" id="PF00155">
    <property type="entry name" value="Aminotran_1_2"/>
    <property type="match status" value="1"/>
</dbReference>
<evidence type="ECO:0000256" key="7">
    <source>
        <dbReference type="ARBA" id="ARBA00022898"/>
    </source>
</evidence>
<comment type="catalytic activity">
    <reaction evidence="8 9">
        <text>L-histidinol phosphate + 2-oxoglutarate = 3-(imidazol-4-yl)-2-oxopropyl phosphate + L-glutamate</text>
        <dbReference type="Rhea" id="RHEA:23744"/>
        <dbReference type="ChEBI" id="CHEBI:16810"/>
        <dbReference type="ChEBI" id="CHEBI:29985"/>
        <dbReference type="ChEBI" id="CHEBI:57766"/>
        <dbReference type="ChEBI" id="CHEBI:57980"/>
        <dbReference type="EC" id="2.6.1.9"/>
    </reaction>
</comment>
<dbReference type="CDD" id="cd00609">
    <property type="entry name" value="AAT_like"/>
    <property type="match status" value="1"/>
</dbReference>
<evidence type="ECO:0000256" key="5">
    <source>
        <dbReference type="ARBA" id="ARBA00022576"/>
    </source>
</evidence>
<dbReference type="InterPro" id="IPR005861">
    <property type="entry name" value="HisP_aminotrans"/>
</dbReference>
<comment type="similarity">
    <text evidence="3 9">Belongs to the class-II pyridoxal-phosphate-dependent aminotransferase family. Histidinol-phosphate aminotransferase subfamily.</text>
</comment>
<keyword evidence="5 9" id="KW-0032">Aminotransferase</keyword>
<keyword evidence="9" id="KW-0368">Histidine biosynthesis</keyword>
<accession>A0ABV7M9Q6</accession>
<dbReference type="InterPro" id="IPR015424">
    <property type="entry name" value="PyrdxlP-dep_Trfase"/>
</dbReference>
<organism evidence="11 12">
    <name type="scientific">Parvularcula lutaonensis</name>
    <dbReference type="NCBI Taxonomy" id="491923"/>
    <lineage>
        <taxon>Bacteria</taxon>
        <taxon>Pseudomonadati</taxon>
        <taxon>Pseudomonadota</taxon>
        <taxon>Alphaproteobacteria</taxon>
        <taxon>Parvularculales</taxon>
        <taxon>Parvularculaceae</taxon>
        <taxon>Parvularcula</taxon>
    </lineage>
</organism>
<dbReference type="Proteomes" id="UP001595607">
    <property type="component" value="Unassembled WGS sequence"/>
</dbReference>
<dbReference type="PANTHER" id="PTHR43643">
    <property type="entry name" value="HISTIDINOL-PHOSPHATE AMINOTRANSFERASE 2"/>
    <property type="match status" value="1"/>
</dbReference>
<reference evidence="12" key="1">
    <citation type="journal article" date="2019" name="Int. J. Syst. Evol. Microbiol.">
        <title>The Global Catalogue of Microorganisms (GCM) 10K type strain sequencing project: providing services to taxonomists for standard genome sequencing and annotation.</title>
        <authorList>
            <consortium name="The Broad Institute Genomics Platform"/>
            <consortium name="The Broad Institute Genome Sequencing Center for Infectious Disease"/>
            <person name="Wu L."/>
            <person name="Ma J."/>
        </authorList>
    </citation>
    <scope>NUCLEOTIDE SEQUENCE [LARGE SCALE GENOMIC DNA]</scope>
    <source>
        <strain evidence="12">KCTC 22245</strain>
    </source>
</reference>
<evidence type="ECO:0000256" key="8">
    <source>
        <dbReference type="ARBA" id="ARBA00047481"/>
    </source>
</evidence>
<keyword evidence="7 9" id="KW-0663">Pyridoxal phosphate</keyword>
<evidence type="ECO:0000256" key="9">
    <source>
        <dbReference type="HAMAP-Rule" id="MF_01023"/>
    </source>
</evidence>
<evidence type="ECO:0000256" key="4">
    <source>
        <dbReference type="ARBA" id="ARBA00011738"/>
    </source>
</evidence>
<evidence type="ECO:0000313" key="12">
    <source>
        <dbReference type="Proteomes" id="UP001595607"/>
    </source>
</evidence>
<name>A0ABV7M9Q6_9PROT</name>
<gene>
    <name evidence="9 11" type="primary">hisC</name>
    <name evidence="11" type="ORF">ACFONP_03525</name>
</gene>
<comment type="pathway">
    <text evidence="2 9">Amino-acid biosynthesis; L-histidine biosynthesis; L-histidine from 5-phospho-alpha-D-ribose 1-diphosphate: step 7/9.</text>
</comment>
<dbReference type="PANTHER" id="PTHR43643:SF3">
    <property type="entry name" value="HISTIDINOL-PHOSPHATE AMINOTRANSFERASE"/>
    <property type="match status" value="1"/>
</dbReference>
<dbReference type="Gene3D" id="3.40.640.10">
    <property type="entry name" value="Type I PLP-dependent aspartate aminotransferase-like (Major domain)"/>
    <property type="match status" value="1"/>
</dbReference>
<dbReference type="InterPro" id="IPR050106">
    <property type="entry name" value="HistidinolP_aminotransfase"/>
</dbReference>
<dbReference type="InterPro" id="IPR015422">
    <property type="entry name" value="PyrdxlP-dep_Trfase_small"/>
</dbReference>
<dbReference type="EC" id="2.6.1.9" evidence="9"/>
<evidence type="ECO:0000256" key="3">
    <source>
        <dbReference type="ARBA" id="ARBA00007970"/>
    </source>
</evidence>
<sequence length="364" mass="39320">MTRPTPRPGILDISPYVPGKAKAGAGKVHKLSSNESALGPAPSAIKAAEKAAGKLHLYPDGSATALREKLGQVYDLNPDHLVCGNGSDELLSLSVRCFTEPGDEVLMTKHGFSYYPLCAMAEGCTPVQAEEDDLVADVDALLAAVTEKTKVLFLANPNNPTGTLLPNEEIGRLRENLREDILLVLDGAYAEYLLDTDYDPGTGFVREAIATGADNVVMTRTFSKIYGLGGMRVGWAYAPPSVIDVFNRVRSPFNVTAPGLVAGEAALDDQDFVERNRRHNFSEMARLVQALRGHGLTVRETMANFILVELPDTAEAQHFLQHQENHGVLVRGLSSSNLPNFVRVSIGSREANDAFLAASESFSR</sequence>
<comment type="caution">
    <text evidence="11">The sequence shown here is derived from an EMBL/GenBank/DDBJ whole genome shotgun (WGS) entry which is preliminary data.</text>
</comment>
<comment type="subunit">
    <text evidence="4 9">Homodimer.</text>
</comment>
<dbReference type="Gene3D" id="3.90.1150.10">
    <property type="entry name" value="Aspartate Aminotransferase, domain 1"/>
    <property type="match status" value="1"/>
</dbReference>
<evidence type="ECO:0000259" key="10">
    <source>
        <dbReference type="Pfam" id="PF00155"/>
    </source>
</evidence>
<protein>
    <recommendedName>
        <fullName evidence="9">Histidinol-phosphate aminotransferase</fullName>
        <ecNumber evidence="9">2.6.1.9</ecNumber>
    </recommendedName>
    <alternativeName>
        <fullName evidence="9">Imidazole acetol-phosphate transaminase</fullName>
    </alternativeName>
</protein>
<dbReference type="InterPro" id="IPR015421">
    <property type="entry name" value="PyrdxlP-dep_Trfase_major"/>
</dbReference>
<dbReference type="HAMAP" id="MF_01023">
    <property type="entry name" value="HisC_aminotrans_2"/>
    <property type="match status" value="1"/>
</dbReference>
<feature type="modified residue" description="N6-(pyridoxal phosphate)lysine" evidence="9">
    <location>
        <position position="224"/>
    </location>
</feature>
<dbReference type="RefSeq" id="WP_189573489.1">
    <property type="nucleotide sequence ID" value="NZ_BMXU01000001.1"/>
</dbReference>
<evidence type="ECO:0000256" key="2">
    <source>
        <dbReference type="ARBA" id="ARBA00005011"/>
    </source>
</evidence>
<comment type="cofactor">
    <cofactor evidence="1 9">
        <name>pyridoxal 5'-phosphate</name>
        <dbReference type="ChEBI" id="CHEBI:597326"/>
    </cofactor>
</comment>
<proteinExistence type="inferred from homology"/>